<keyword evidence="2" id="KW-1133">Transmembrane helix</keyword>
<feature type="transmembrane region" description="Helical" evidence="2">
    <location>
        <begin position="824"/>
        <end position="844"/>
    </location>
</feature>
<evidence type="ECO:0000313" key="4">
    <source>
        <dbReference type="Proteomes" id="UP001178507"/>
    </source>
</evidence>
<feature type="transmembrane region" description="Helical" evidence="2">
    <location>
        <begin position="92"/>
        <end position="119"/>
    </location>
</feature>
<feature type="transmembrane region" description="Helical" evidence="2">
    <location>
        <begin position="290"/>
        <end position="310"/>
    </location>
</feature>
<feature type="compositionally biased region" description="Polar residues" evidence="1">
    <location>
        <begin position="999"/>
        <end position="1013"/>
    </location>
</feature>
<feature type="region of interest" description="Disordered" evidence="1">
    <location>
        <begin position="965"/>
        <end position="1013"/>
    </location>
</feature>
<protein>
    <submittedName>
        <fullName evidence="3">Uncharacterized protein</fullName>
    </submittedName>
</protein>
<feature type="transmembrane region" description="Helical" evidence="2">
    <location>
        <begin position="37"/>
        <end position="55"/>
    </location>
</feature>
<feature type="transmembrane region" description="Helical" evidence="2">
    <location>
        <begin position="60"/>
        <end position="80"/>
    </location>
</feature>
<feature type="transmembrane region" description="Helical" evidence="2">
    <location>
        <begin position="358"/>
        <end position="375"/>
    </location>
</feature>
<feature type="transmembrane region" description="Helical" evidence="2">
    <location>
        <begin position="218"/>
        <end position="240"/>
    </location>
</feature>
<feature type="region of interest" description="Disordered" evidence="1">
    <location>
        <begin position="444"/>
        <end position="476"/>
    </location>
</feature>
<gene>
    <name evidence="3" type="ORF">EVOR1521_LOCUS25401</name>
</gene>
<dbReference type="SUPFAM" id="SSF103473">
    <property type="entry name" value="MFS general substrate transporter"/>
    <property type="match status" value="1"/>
</dbReference>
<sequence length="1128" mass="124714">MMGMLVIFSVPSMTFGLYKQALQSVLELTVEEAGDIASYGLIGGMVLGFVPGLVYDRFGYVVTLVLGGFMSSGGAFLWYYQLCGGQRPSWLGLALALMLTCHGTRFQYFAGICASLGAFPARLSGSMSAAMAVLVSVGYIILPQLWTSFFLPEAGDTSAWNANGTLKTLEPVAHFWRLLSGIYFCTTLAGLSVARLLPHPKKSSVAESLGSKLARGANLEAIVLLLMVAMSLAFTYVFMVNGFGSASSIAQAGAAERGKIIKQMGMIGMLGRMIHGSLADVLKRGPAGKAGTYISYCVGICSATSGFILMRAGMQDITGTLPSVWENASYLIAFGFGGLFALFPASARTVFGAANTSFWLGILFCMLGLLNFGYARLGASYHWGAEYYGIAAASSATFVILLFAMVAKTWGTAAAWAKVYAQERARSQKPGEAGCGKRYSIISKKQEKKDQKKSKESKEKAGESSEQKKEDARNDKHKIEEINIHSAYLTSMLMEHTVPIDHPVMTPCKLGLKFWNTTLEAEGWDLQSSKDKDAGKVRWNRWHYRAGTHYIFCDDNHHDLILHCLAPSGCIFLGGGDSCKKELIKMLINGEPVVCLNNTGRLAQDFVRCHEFLCGKLFKFHPNDQDLPKSPEVSSWRKALQGSFFGSAQDESEETPERLTEASLAHFQKRKSSLTQIMDEGTKKEPKSMKARADYMRSTPTRSSMFRHAIHDSDLGVMSRSKLVDDLKDQLNKVEMFTKPEICELFLTYLRRGLQITKLCVIMDPLNPKECSGGHTEDKLSMCLSNFVILASNDTSDFADVEAVKAASELRAQLLATAVVELRYAVALTYLLMVLNMFSLLLALVRNSTADYYMMFLPEPLKRWGLPAVSATSTFISGLMARFRFTLRWSKAQAAAAQLEAEIWKFRTRVADYVVVGASNFGQDEDSGPSQQNPQIFTRERKQDETRALFRSNVNNIFNSAMEEMGTSSLHNGGSDKLPKREKAPRRCCRRKTKHESEQTANSSSAAPPQSDLTEYGHLGIDEYYKQRTMEVLHRMKKQARLLTFQQGMLESFVLLFGTLGVLLATFDQTELAMICVSLAASLQSLEKFHALSTRLDAANAGERDMICAWQDWSAMEPMQRRFQNNVN</sequence>
<feature type="transmembrane region" description="Helical" evidence="2">
    <location>
        <begin position="330"/>
        <end position="351"/>
    </location>
</feature>
<proteinExistence type="predicted"/>
<feature type="non-terminal residue" evidence="3">
    <location>
        <position position="1"/>
    </location>
</feature>
<comment type="caution">
    <text evidence="3">The sequence shown here is derived from an EMBL/GenBank/DDBJ whole genome shotgun (WGS) entry which is preliminary data.</text>
</comment>
<keyword evidence="2" id="KW-0472">Membrane</keyword>
<name>A0AA36NGK8_9DINO</name>
<evidence type="ECO:0000256" key="2">
    <source>
        <dbReference type="SAM" id="Phobius"/>
    </source>
</evidence>
<feature type="transmembrane region" description="Helical" evidence="2">
    <location>
        <begin position="1048"/>
        <end position="1067"/>
    </location>
</feature>
<dbReference type="Proteomes" id="UP001178507">
    <property type="component" value="Unassembled WGS sequence"/>
</dbReference>
<dbReference type="InterPro" id="IPR036259">
    <property type="entry name" value="MFS_trans_sf"/>
</dbReference>
<evidence type="ECO:0000313" key="3">
    <source>
        <dbReference type="EMBL" id="CAJ1402546.1"/>
    </source>
</evidence>
<keyword evidence="2" id="KW-0812">Transmembrane</keyword>
<feature type="transmembrane region" description="Helical" evidence="2">
    <location>
        <begin position="387"/>
        <end position="407"/>
    </location>
</feature>
<evidence type="ECO:0000256" key="1">
    <source>
        <dbReference type="SAM" id="MobiDB-lite"/>
    </source>
</evidence>
<feature type="compositionally biased region" description="Basic residues" evidence="1">
    <location>
        <begin position="983"/>
        <end position="994"/>
    </location>
</feature>
<keyword evidence="4" id="KW-1185">Reference proteome</keyword>
<feature type="transmembrane region" description="Helical" evidence="2">
    <location>
        <begin position="175"/>
        <end position="197"/>
    </location>
</feature>
<dbReference type="EMBL" id="CAUJNA010003456">
    <property type="protein sequence ID" value="CAJ1402546.1"/>
    <property type="molecule type" value="Genomic_DNA"/>
</dbReference>
<feature type="transmembrane region" description="Helical" evidence="2">
    <location>
        <begin position="131"/>
        <end position="151"/>
    </location>
</feature>
<reference evidence="3" key="1">
    <citation type="submission" date="2023-08" db="EMBL/GenBank/DDBJ databases">
        <authorList>
            <person name="Chen Y."/>
            <person name="Shah S."/>
            <person name="Dougan E. K."/>
            <person name="Thang M."/>
            <person name="Chan C."/>
        </authorList>
    </citation>
    <scope>NUCLEOTIDE SEQUENCE</scope>
</reference>
<accession>A0AA36NGK8</accession>
<dbReference type="AlphaFoldDB" id="A0AA36NGK8"/>
<organism evidence="3 4">
    <name type="scientific">Effrenium voratum</name>
    <dbReference type="NCBI Taxonomy" id="2562239"/>
    <lineage>
        <taxon>Eukaryota</taxon>
        <taxon>Sar</taxon>
        <taxon>Alveolata</taxon>
        <taxon>Dinophyceae</taxon>
        <taxon>Suessiales</taxon>
        <taxon>Symbiodiniaceae</taxon>
        <taxon>Effrenium</taxon>
    </lineage>
</organism>